<evidence type="ECO:0000256" key="1">
    <source>
        <dbReference type="ARBA" id="ARBA00004651"/>
    </source>
</evidence>
<keyword evidence="3" id="KW-1003">Cell membrane</keyword>
<dbReference type="Proteomes" id="UP001549106">
    <property type="component" value="Unassembled WGS sequence"/>
</dbReference>
<evidence type="ECO:0000256" key="6">
    <source>
        <dbReference type="ARBA" id="ARBA00023136"/>
    </source>
</evidence>
<keyword evidence="4 7" id="KW-0812">Transmembrane</keyword>
<comment type="similarity">
    <text evidence="7">Belongs to the binding-protein-dependent transport system permease family.</text>
</comment>
<dbReference type="PANTHER" id="PTHR30193:SF37">
    <property type="entry name" value="INNER MEMBRANE ABC TRANSPORTER PERMEASE PROTEIN YCJO"/>
    <property type="match status" value="1"/>
</dbReference>
<feature type="transmembrane region" description="Helical" evidence="7">
    <location>
        <begin position="101"/>
        <end position="121"/>
    </location>
</feature>
<dbReference type="EMBL" id="JBEPMJ010000013">
    <property type="protein sequence ID" value="MET3750694.1"/>
    <property type="molecule type" value="Genomic_DNA"/>
</dbReference>
<organism evidence="9 10">
    <name type="scientific">Blautia caecimuris</name>
    <dbReference type="NCBI Taxonomy" id="1796615"/>
    <lineage>
        <taxon>Bacteria</taxon>
        <taxon>Bacillati</taxon>
        <taxon>Bacillota</taxon>
        <taxon>Clostridia</taxon>
        <taxon>Lachnospirales</taxon>
        <taxon>Lachnospiraceae</taxon>
        <taxon>Blautia</taxon>
    </lineage>
</organism>
<name>A0ABV2M3P5_9FIRM</name>
<gene>
    <name evidence="9" type="ORF">ABID24_001947</name>
</gene>
<feature type="transmembrane region" description="Helical" evidence="7">
    <location>
        <begin position="12"/>
        <end position="35"/>
    </location>
</feature>
<dbReference type="InterPro" id="IPR000515">
    <property type="entry name" value="MetI-like"/>
</dbReference>
<evidence type="ECO:0000256" key="4">
    <source>
        <dbReference type="ARBA" id="ARBA00022692"/>
    </source>
</evidence>
<feature type="transmembrane region" description="Helical" evidence="7">
    <location>
        <begin position="211"/>
        <end position="229"/>
    </location>
</feature>
<feature type="transmembrane region" description="Helical" evidence="7">
    <location>
        <begin position="149"/>
        <end position="172"/>
    </location>
</feature>
<evidence type="ECO:0000313" key="9">
    <source>
        <dbReference type="EMBL" id="MET3750694.1"/>
    </source>
</evidence>
<dbReference type="Pfam" id="PF00528">
    <property type="entry name" value="BPD_transp_1"/>
    <property type="match status" value="1"/>
</dbReference>
<dbReference type="InterPro" id="IPR051393">
    <property type="entry name" value="ABC_transporter_permease"/>
</dbReference>
<evidence type="ECO:0000256" key="5">
    <source>
        <dbReference type="ARBA" id="ARBA00022989"/>
    </source>
</evidence>
<evidence type="ECO:0000256" key="7">
    <source>
        <dbReference type="RuleBase" id="RU363032"/>
    </source>
</evidence>
<dbReference type="Gene3D" id="1.10.3720.10">
    <property type="entry name" value="MetI-like"/>
    <property type="match status" value="1"/>
</dbReference>
<dbReference type="CDD" id="cd06261">
    <property type="entry name" value="TM_PBP2"/>
    <property type="match status" value="1"/>
</dbReference>
<evidence type="ECO:0000313" key="10">
    <source>
        <dbReference type="Proteomes" id="UP001549106"/>
    </source>
</evidence>
<proteinExistence type="inferred from homology"/>
<comment type="subcellular location">
    <subcellularLocation>
        <location evidence="1 7">Cell membrane</location>
        <topology evidence="1 7">Multi-pass membrane protein</topology>
    </subcellularLocation>
</comment>
<protein>
    <submittedName>
        <fullName evidence="9">Raffinose/stachyose/melibiose transport system permease protein</fullName>
    </submittedName>
</protein>
<dbReference type="RefSeq" id="WP_257464719.1">
    <property type="nucleotide sequence ID" value="NZ_JANJZT010000013.1"/>
</dbReference>
<evidence type="ECO:0000259" key="8">
    <source>
        <dbReference type="PROSITE" id="PS50928"/>
    </source>
</evidence>
<dbReference type="PANTHER" id="PTHR30193">
    <property type="entry name" value="ABC TRANSPORTER PERMEASE PROTEIN"/>
    <property type="match status" value="1"/>
</dbReference>
<keyword evidence="10" id="KW-1185">Reference proteome</keyword>
<evidence type="ECO:0000256" key="3">
    <source>
        <dbReference type="ARBA" id="ARBA00022475"/>
    </source>
</evidence>
<reference evidence="9 10" key="1">
    <citation type="submission" date="2024-06" db="EMBL/GenBank/DDBJ databases">
        <title>Genomic Encyclopedia of Type Strains, Phase IV (KMG-IV): sequencing the most valuable type-strain genomes for metagenomic binning, comparative biology and taxonomic classification.</title>
        <authorList>
            <person name="Goeker M."/>
        </authorList>
    </citation>
    <scope>NUCLEOTIDE SEQUENCE [LARGE SCALE GENOMIC DNA]</scope>
    <source>
        <strain evidence="9 10">DSM 29492</strain>
    </source>
</reference>
<dbReference type="InterPro" id="IPR035906">
    <property type="entry name" value="MetI-like_sf"/>
</dbReference>
<comment type="caution">
    <text evidence="9">The sequence shown here is derived from an EMBL/GenBank/DDBJ whole genome shotgun (WGS) entry which is preliminary data.</text>
</comment>
<sequence length="286" mass="31665">MNKKKVYSTWFLVPALTIFLVFFIIPMVTSLFFSLTVWDLKSFTFCGLDNFKTFFGERSLSISVRNTLIYAFMTSGLKVVIAFFIALFLTSKIRTKNFLRALVFFPNLVSAVAIGIVFKALMHPSKGLINAALEAIGIAGPNWLGDTNLALFSVIAVDVWKGVSISTVIFIAGITSIDSSYYEAASIDGATRWQTIRHIVMPLVRTSTNTIITLSLIGGLRCFDLIWAMTKGGPGFATDVLSSVVYKQYASGFYGLSTAGNVIMFILIAIIAFPLQRFLNRREVYN</sequence>
<keyword evidence="2 7" id="KW-0813">Transport</keyword>
<dbReference type="SUPFAM" id="SSF161098">
    <property type="entry name" value="MetI-like"/>
    <property type="match status" value="1"/>
</dbReference>
<keyword evidence="5 7" id="KW-1133">Transmembrane helix</keyword>
<feature type="transmembrane region" description="Helical" evidence="7">
    <location>
        <begin position="249"/>
        <end position="273"/>
    </location>
</feature>
<feature type="domain" description="ABC transmembrane type-1" evidence="8">
    <location>
        <begin position="64"/>
        <end position="275"/>
    </location>
</feature>
<evidence type="ECO:0000256" key="2">
    <source>
        <dbReference type="ARBA" id="ARBA00022448"/>
    </source>
</evidence>
<accession>A0ABV2M3P5</accession>
<dbReference type="PROSITE" id="PS50928">
    <property type="entry name" value="ABC_TM1"/>
    <property type="match status" value="1"/>
</dbReference>
<feature type="transmembrane region" description="Helical" evidence="7">
    <location>
        <begin position="68"/>
        <end position="89"/>
    </location>
</feature>
<keyword evidence="6 7" id="KW-0472">Membrane</keyword>